<dbReference type="EMBL" id="DUZY01000004">
    <property type="protein sequence ID" value="DAD34435.1"/>
    <property type="molecule type" value="Genomic_DNA"/>
</dbReference>
<gene>
    <name evidence="1" type="ORF">HUJ06_005074</name>
</gene>
<proteinExistence type="predicted"/>
<organism evidence="1 2">
    <name type="scientific">Nelumbo nucifera</name>
    <name type="common">Sacred lotus</name>
    <dbReference type="NCBI Taxonomy" id="4432"/>
    <lineage>
        <taxon>Eukaryota</taxon>
        <taxon>Viridiplantae</taxon>
        <taxon>Streptophyta</taxon>
        <taxon>Embryophyta</taxon>
        <taxon>Tracheophyta</taxon>
        <taxon>Spermatophyta</taxon>
        <taxon>Magnoliopsida</taxon>
        <taxon>Proteales</taxon>
        <taxon>Nelumbonaceae</taxon>
        <taxon>Nelumbo</taxon>
    </lineage>
</organism>
<name>A0A822YTI4_NELNU</name>
<dbReference type="AlphaFoldDB" id="A0A822YTI4"/>
<comment type="caution">
    <text evidence="1">The sequence shown here is derived from an EMBL/GenBank/DDBJ whole genome shotgun (WGS) entry which is preliminary data.</text>
</comment>
<keyword evidence="2" id="KW-1185">Reference proteome</keyword>
<evidence type="ECO:0000313" key="2">
    <source>
        <dbReference type="Proteomes" id="UP000607653"/>
    </source>
</evidence>
<evidence type="ECO:0000313" key="1">
    <source>
        <dbReference type="EMBL" id="DAD34435.1"/>
    </source>
</evidence>
<dbReference type="Proteomes" id="UP000607653">
    <property type="component" value="Unassembled WGS sequence"/>
</dbReference>
<dbReference type="PANTHER" id="PTHR34665:SF1">
    <property type="entry name" value="OS02G0595200 PROTEIN"/>
    <property type="match status" value="1"/>
</dbReference>
<accession>A0A822YTI4</accession>
<protein>
    <submittedName>
        <fullName evidence="1">Uncharacterized protein</fullName>
    </submittedName>
</protein>
<sequence length="217" mass="24744">MKKKAESEDEQIEILKAVAQAWHGHSGNTRPMKEFDAHSHCRNSSNFMSKPSRFKLEATMNKLSKGVIAPNWDFGQSLWDSYEIVTLSKKLEAGLVLDNHPLFIFQDLITPGGKRRREKCKTLLLDETLGPCIDVVSQLLVWLSRFRHLSRLDLFVWTRGLLVEDGTNIWVGRGIDHTGHPQHLMHMSMIIFCGSCRLAHFLVMDFGCAVQLICDLL</sequence>
<dbReference type="PANTHER" id="PTHR34665">
    <property type="entry name" value="DUF3741 DOMAIN-CONTAINING PROTEIN"/>
    <property type="match status" value="1"/>
</dbReference>
<reference evidence="1 2" key="1">
    <citation type="journal article" date="2020" name="Mol. Biol. Evol.">
        <title>Distinct Expression and Methylation Patterns for Genes with Different Fates following a Single Whole-Genome Duplication in Flowering Plants.</title>
        <authorList>
            <person name="Shi T."/>
            <person name="Rahmani R.S."/>
            <person name="Gugger P.F."/>
            <person name="Wang M."/>
            <person name="Li H."/>
            <person name="Zhang Y."/>
            <person name="Li Z."/>
            <person name="Wang Q."/>
            <person name="Van de Peer Y."/>
            <person name="Marchal K."/>
            <person name="Chen J."/>
        </authorList>
    </citation>
    <scope>NUCLEOTIDE SEQUENCE [LARGE SCALE GENOMIC DNA]</scope>
    <source>
        <tissue evidence="1">Leaf</tissue>
    </source>
</reference>